<name>A0A382PV36_9ZZZZ</name>
<evidence type="ECO:0000256" key="3">
    <source>
        <dbReference type="ARBA" id="ARBA00022692"/>
    </source>
</evidence>
<keyword evidence="7" id="KW-0902">Two-component regulatory system</keyword>
<feature type="transmembrane region" description="Helical" evidence="9">
    <location>
        <begin position="7"/>
        <end position="30"/>
    </location>
</feature>
<dbReference type="EMBL" id="UINC01110014">
    <property type="protein sequence ID" value="SVC77233.1"/>
    <property type="molecule type" value="Genomic_DNA"/>
</dbReference>
<dbReference type="GO" id="GO:0005886">
    <property type="term" value="C:plasma membrane"/>
    <property type="evidence" value="ECO:0007669"/>
    <property type="project" value="UniProtKB-SubCell"/>
</dbReference>
<evidence type="ECO:0000256" key="6">
    <source>
        <dbReference type="ARBA" id="ARBA00022989"/>
    </source>
</evidence>
<feature type="transmembrane region" description="Helical" evidence="9">
    <location>
        <begin position="42"/>
        <end position="61"/>
    </location>
</feature>
<evidence type="ECO:0000313" key="11">
    <source>
        <dbReference type="EMBL" id="SVC77233.1"/>
    </source>
</evidence>
<feature type="domain" description="Nitrogen regulation protein NtrY-like N-terminal" evidence="10">
    <location>
        <begin position="11"/>
        <end position="137"/>
    </location>
</feature>
<organism evidence="11">
    <name type="scientific">marine metagenome</name>
    <dbReference type="NCBI Taxonomy" id="408172"/>
    <lineage>
        <taxon>unclassified sequences</taxon>
        <taxon>metagenomes</taxon>
        <taxon>ecological metagenomes</taxon>
    </lineage>
</organism>
<dbReference type="AlphaFoldDB" id="A0A382PV36"/>
<keyword evidence="3 9" id="KW-0812">Transmembrane</keyword>
<evidence type="ECO:0000256" key="9">
    <source>
        <dbReference type="SAM" id="Phobius"/>
    </source>
</evidence>
<evidence type="ECO:0000256" key="4">
    <source>
        <dbReference type="ARBA" id="ARBA00022741"/>
    </source>
</evidence>
<comment type="subcellular location">
    <subcellularLocation>
        <location evidence="1">Cell membrane</location>
        <topology evidence="1">Multi-pass membrane protein</topology>
    </subcellularLocation>
</comment>
<evidence type="ECO:0000256" key="5">
    <source>
        <dbReference type="ARBA" id="ARBA00022840"/>
    </source>
</evidence>
<evidence type="ECO:0000256" key="7">
    <source>
        <dbReference type="ARBA" id="ARBA00023012"/>
    </source>
</evidence>
<feature type="non-terminal residue" evidence="11">
    <location>
        <position position="1"/>
    </location>
</feature>
<evidence type="ECO:0000256" key="8">
    <source>
        <dbReference type="ARBA" id="ARBA00023136"/>
    </source>
</evidence>
<feature type="transmembrane region" description="Helical" evidence="9">
    <location>
        <begin position="82"/>
        <end position="106"/>
    </location>
</feature>
<dbReference type="Pfam" id="PF19312">
    <property type="entry name" value="NtrY_N"/>
    <property type="match status" value="1"/>
</dbReference>
<proteinExistence type="predicted"/>
<dbReference type="GO" id="GO:0005524">
    <property type="term" value="F:ATP binding"/>
    <property type="evidence" value="ECO:0007669"/>
    <property type="project" value="UniProtKB-KW"/>
</dbReference>
<dbReference type="GO" id="GO:0000160">
    <property type="term" value="P:phosphorelay signal transduction system"/>
    <property type="evidence" value="ECO:0007669"/>
    <property type="project" value="UniProtKB-KW"/>
</dbReference>
<keyword evidence="5" id="KW-0067">ATP-binding</keyword>
<gene>
    <name evidence="11" type="ORF">METZ01_LOCUS330087</name>
</gene>
<keyword evidence="4" id="KW-0547">Nucleotide-binding</keyword>
<accession>A0A382PV36</accession>
<keyword evidence="8 9" id="KW-0472">Membrane</keyword>
<feature type="non-terminal residue" evidence="11">
    <location>
        <position position="138"/>
    </location>
</feature>
<evidence type="ECO:0000256" key="1">
    <source>
        <dbReference type="ARBA" id="ARBA00004651"/>
    </source>
</evidence>
<keyword evidence="2" id="KW-1003">Cell membrane</keyword>
<evidence type="ECO:0000256" key="2">
    <source>
        <dbReference type="ARBA" id="ARBA00022475"/>
    </source>
</evidence>
<keyword evidence="6 9" id="KW-1133">Transmembrane helix</keyword>
<dbReference type="InterPro" id="IPR045671">
    <property type="entry name" value="NtrY-like_N"/>
</dbReference>
<reference evidence="11" key="1">
    <citation type="submission" date="2018-05" db="EMBL/GenBank/DDBJ databases">
        <authorList>
            <person name="Lanie J.A."/>
            <person name="Ng W.-L."/>
            <person name="Kazmierczak K.M."/>
            <person name="Andrzejewski T.M."/>
            <person name="Davidsen T.M."/>
            <person name="Wayne K.J."/>
            <person name="Tettelin H."/>
            <person name="Glass J.I."/>
            <person name="Rusch D."/>
            <person name="Podicherti R."/>
            <person name="Tsui H.-C.T."/>
            <person name="Winkler M.E."/>
        </authorList>
    </citation>
    <scope>NUCLEOTIDE SEQUENCE</scope>
</reference>
<sequence>MFQFIKINIFIAIIFVVTLSVGFLTFLTFIGKSFIELSETNLQYLLIANIVLLIVFFYIIFREIKNSLKNDMDVKGSVANRKYITFFSLFTLIPSVLIAIFSLFLFSFALEKYLDNKITTVVNNSYELAKNYVDEKRN</sequence>
<protein>
    <recommendedName>
        <fullName evidence="10">Nitrogen regulation protein NtrY-like N-terminal domain-containing protein</fullName>
    </recommendedName>
</protein>
<evidence type="ECO:0000259" key="10">
    <source>
        <dbReference type="Pfam" id="PF19312"/>
    </source>
</evidence>